<feature type="signal peptide" evidence="1">
    <location>
        <begin position="1"/>
        <end position="28"/>
    </location>
</feature>
<feature type="non-terminal residue" evidence="2">
    <location>
        <position position="1"/>
    </location>
</feature>
<protein>
    <submittedName>
        <fullName evidence="2">Eclosion hormone</fullName>
    </submittedName>
</protein>
<feature type="chain" id="PRO_5016458854" evidence="1">
    <location>
        <begin position="29"/>
        <end position="90"/>
    </location>
</feature>
<organism evidence="2 3">
    <name type="scientific">Eufriesea mexicana</name>
    <dbReference type="NCBI Taxonomy" id="516756"/>
    <lineage>
        <taxon>Eukaryota</taxon>
        <taxon>Metazoa</taxon>
        <taxon>Ecdysozoa</taxon>
        <taxon>Arthropoda</taxon>
        <taxon>Hexapoda</taxon>
        <taxon>Insecta</taxon>
        <taxon>Pterygota</taxon>
        <taxon>Neoptera</taxon>
        <taxon>Endopterygota</taxon>
        <taxon>Hymenoptera</taxon>
        <taxon>Apocrita</taxon>
        <taxon>Aculeata</taxon>
        <taxon>Apoidea</taxon>
        <taxon>Anthophila</taxon>
        <taxon>Apidae</taxon>
        <taxon>Eufriesea</taxon>
    </lineage>
</organism>
<gene>
    <name evidence="2" type="ORF">WN48_05216</name>
</gene>
<evidence type="ECO:0000256" key="1">
    <source>
        <dbReference type="SAM" id="SignalP"/>
    </source>
</evidence>
<proteinExistence type="predicted"/>
<reference evidence="2 3" key="1">
    <citation type="submission" date="2015-07" db="EMBL/GenBank/DDBJ databases">
        <title>The genome of Eufriesea mexicana.</title>
        <authorList>
            <person name="Pan H."/>
            <person name="Kapheim K."/>
        </authorList>
    </citation>
    <scope>NUCLEOTIDE SEQUENCE [LARGE SCALE GENOMIC DNA]</scope>
    <source>
        <strain evidence="2">0111107269</strain>
        <tissue evidence="2">Whole body</tissue>
    </source>
</reference>
<dbReference type="GO" id="GO:0018990">
    <property type="term" value="P:ecdysis, chitin-based cuticle"/>
    <property type="evidence" value="ECO:0007669"/>
    <property type="project" value="InterPro"/>
</dbReference>
<accession>A0A310S9D7</accession>
<keyword evidence="1" id="KW-0732">Signal</keyword>
<dbReference type="Pfam" id="PF04736">
    <property type="entry name" value="Eclosion"/>
    <property type="match status" value="1"/>
</dbReference>
<name>A0A310S9D7_9HYME</name>
<sequence length="90" mass="9855">VSAMNTSSRIMLVLFLAYALVFMLAAGGVPFDRAIGVCIRNCAQCKKMFGPYFLGQKCADSCVKYKGKLIPDCEDEGSIQPFLQALDSDY</sequence>
<dbReference type="EMBL" id="KQ762935">
    <property type="protein sequence ID" value="OAD55250.1"/>
    <property type="molecule type" value="Genomic_DNA"/>
</dbReference>
<dbReference type="GO" id="GO:0008255">
    <property type="term" value="F:ecdysis-triggering hormone activity"/>
    <property type="evidence" value="ECO:0007669"/>
    <property type="project" value="InterPro"/>
</dbReference>
<dbReference type="Proteomes" id="UP000250275">
    <property type="component" value="Unassembled WGS sequence"/>
</dbReference>
<dbReference type="AlphaFoldDB" id="A0A310S9D7"/>
<evidence type="ECO:0000313" key="3">
    <source>
        <dbReference type="Proteomes" id="UP000250275"/>
    </source>
</evidence>
<keyword evidence="3" id="KW-1185">Reference proteome</keyword>
<dbReference type="GO" id="GO:0007218">
    <property type="term" value="P:neuropeptide signaling pathway"/>
    <property type="evidence" value="ECO:0007669"/>
    <property type="project" value="InterPro"/>
</dbReference>
<dbReference type="OrthoDB" id="6432957at2759"/>
<dbReference type="InterPro" id="IPR006825">
    <property type="entry name" value="Eclosion"/>
</dbReference>
<evidence type="ECO:0000313" key="2">
    <source>
        <dbReference type="EMBL" id="OAD55250.1"/>
    </source>
</evidence>